<accession>W4JQ04</accession>
<dbReference type="HOGENOM" id="CLU_152691_0_0_1"/>
<evidence type="ECO:0000313" key="2">
    <source>
        <dbReference type="EMBL" id="ETW75165.1"/>
    </source>
</evidence>
<dbReference type="eggNOG" id="ENOG502SGGP">
    <property type="taxonomic scope" value="Eukaryota"/>
</dbReference>
<reference evidence="2 3" key="1">
    <citation type="journal article" date="2012" name="New Phytol.">
        <title>Insight into trade-off between wood decay and parasitism from the genome of a fungal forest pathogen.</title>
        <authorList>
            <person name="Olson A."/>
            <person name="Aerts A."/>
            <person name="Asiegbu F."/>
            <person name="Belbahri L."/>
            <person name="Bouzid O."/>
            <person name="Broberg A."/>
            <person name="Canback B."/>
            <person name="Coutinho P.M."/>
            <person name="Cullen D."/>
            <person name="Dalman K."/>
            <person name="Deflorio G."/>
            <person name="van Diepen L.T."/>
            <person name="Dunand C."/>
            <person name="Duplessis S."/>
            <person name="Durling M."/>
            <person name="Gonthier P."/>
            <person name="Grimwood J."/>
            <person name="Fossdal C.G."/>
            <person name="Hansson D."/>
            <person name="Henrissat B."/>
            <person name="Hietala A."/>
            <person name="Himmelstrand K."/>
            <person name="Hoffmeister D."/>
            <person name="Hogberg N."/>
            <person name="James T.Y."/>
            <person name="Karlsson M."/>
            <person name="Kohler A."/>
            <person name="Kues U."/>
            <person name="Lee Y.H."/>
            <person name="Lin Y.C."/>
            <person name="Lind M."/>
            <person name="Lindquist E."/>
            <person name="Lombard V."/>
            <person name="Lucas S."/>
            <person name="Lunden K."/>
            <person name="Morin E."/>
            <person name="Murat C."/>
            <person name="Park J."/>
            <person name="Raffaello T."/>
            <person name="Rouze P."/>
            <person name="Salamov A."/>
            <person name="Schmutz J."/>
            <person name="Solheim H."/>
            <person name="Stahlberg J."/>
            <person name="Velez H."/>
            <person name="de Vries R.P."/>
            <person name="Wiebenga A."/>
            <person name="Woodward S."/>
            <person name="Yakovlev I."/>
            <person name="Garbelotto M."/>
            <person name="Martin F."/>
            <person name="Grigoriev I.V."/>
            <person name="Stenlid J."/>
        </authorList>
    </citation>
    <scope>NUCLEOTIDE SEQUENCE [LARGE SCALE GENOMIC DNA]</scope>
    <source>
        <strain evidence="2 3">TC 32-1</strain>
    </source>
</reference>
<dbReference type="KEGG" id="hir:HETIRDRAFT_390723"/>
<proteinExistence type="predicted"/>
<dbReference type="Proteomes" id="UP000030671">
    <property type="component" value="Unassembled WGS sequence"/>
</dbReference>
<organism evidence="2 3">
    <name type="scientific">Heterobasidion irregulare (strain TC 32-1)</name>
    <dbReference type="NCBI Taxonomy" id="747525"/>
    <lineage>
        <taxon>Eukaryota</taxon>
        <taxon>Fungi</taxon>
        <taxon>Dikarya</taxon>
        <taxon>Basidiomycota</taxon>
        <taxon>Agaricomycotina</taxon>
        <taxon>Agaricomycetes</taxon>
        <taxon>Russulales</taxon>
        <taxon>Bondarzewiaceae</taxon>
        <taxon>Heterobasidion</taxon>
        <taxon>Heterobasidion annosum species complex</taxon>
    </lineage>
</organism>
<sequence length="100" mass="10500">MSSSINDIKSKLKPNSDASSTSGGSNEAAEEQQFSIQPHPAKTNNPADLAPQPGAGITSKPEFEAFHTPGPYVPSAATANSIEPPKSREELRARAAELNK</sequence>
<feature type="compositionally biased region" description="Polar residues" evidence="1">
    <location>
        <begin position="32"/>
        <end position="46"/>
    </location>
</feature>
<dbReference type="RefSeq" id="XP_009552610.1">
    <property type="nucleotide sequence ID" value="XM_009554315.1"/>
</dbReference>
<dbReference type="EMBL" id="KI925466">
    <property type="protein sequence ID" value="ETW75165.1"/>
    <property type="molecule type" value="Genomic_DNA"/>
</dbReference>
<evidence type="ECO:0000256" key="1">
    <source>
        <dbReference type="SAM" id="MobiDB-lite"/>
    </source>
</evidence>
<dbReference type="AlphaFoldDB" id="W4JQ04"/>
<dbReference type="OrthoDB" id="2532734at2759"/>
<feature type="compositionally biased region" description="Polar residues" evidence="1">
    <location>
        <begin position="16"/>
        <end position="25"/>
    </location>
</feature>
<keyword evidence="3" id="KW-1185">Reference proteome</keyword>
<dbReference type="GeneID" id="20672462"/>
<feature type="region of interest" description="Disordered" evidence="1">
    <location>
        <begin position="1"/>
        <end position="100"/>
    </location>
</feature>
<gene>
    <name evidence="2" type="ORF">HETIRDRAFT_390723</name>
</gene>
<evidence type="ECO:0000313" key="3">
    <source>
        <dbReference type="Proteomes" id="UP000030671"/>
    </source>
</evidence>
<feature type="compositionally biased region" description="Basic and acidic residues" evidence="1">
    <location>
        <begin position="85"/>
        <end position="100"/>
    </location>
</feature>
<name>W4JQ04_HETIT</name>
<protein>
    <submittedName>
        <fullName evidence="2">Uncharacterized protein</fullName>
    </submittedName>
</protein>
<dbReference type="InParanoid" id="W4JQ04"/>